<keyword evidence="7" id="KW-1185">Reference proteome</keyword>
<keyword evidence="4 5" id="KW-0472">Membrane</keyword>
<reference evidence="6 7" key="1">
    <citation type="journal article" date="2016" name="Int. J. Syst. Evol. Microbiol.">
        <title>Ensifer glycinis sp. nov., an novel rhizobial species associated with Glycine spp.</title>
        <authorList>
            <person name="Yan H."/>
            <person name="Yan J."/>
            <person name="Sui X.H."/>
            <person name="Wang E.T."/>
            <person name="Chen W.X."/>
            <person name="Zhang X.X."/>
            <person name="Chen W.F."/>
        </authorList>
    </citation>
    <scope>NUCLEOTIDE SEQUENCE [LARGE SCALE GENOMIC DNA]</scope>
    <source>
        <strain evidence="6 7">CCBAU 23380</strain>
    </source>
</reference>
<sequence>MNAYRAKPLNFPWPPLLYGAAALAALALDRVFPIPVAHGHGWVPWLAGCSLVLLAVSLGLWAVKTLLDRHTTVLPHRCATCLVTAGPFRFTRNPIYLGYTVAMVGLGLITLNPWFFVMGIVAVALTTLIAVRNEERHLLSRFGFEFERYCRHTTRWI</sequence>
<dbReference type="Gene3D" id="1.20.120.1630">
    <property type="match status" value="1"/>
</dbReference>
<evidence type="ECO:0000256" key="4">
    <source>
        <dbReference type="ARBA" id="ARBA00023136"/>
    </source>
</evidence>
<evidence type="ECO:0000313" key="7">
    <source>
        <dbReference type="Proteomes" id="UP000094025"/>
    </source>
</evidence>
<dbReference type="Proteomes" id="UP000094025">
    <property type="component" value="Unassembled WGS sequence"/>
</dbReference>
<dbReference type="EMBL" id="LPUX01000068">
    <property type="protein sequence ID" value="OAP34404.1"/>
    <property type="molecule type" value="Genomic_DNA"/>
</dbReference>
<dbReference type="GO" id="GO:0012505">
    <property type="term" value="C:endomembrane system"/>
    <property type="evidence" value="ECO:0007669"/>
    <property type="project" value="UniProtKB-SubCell"/>
</dbReference>
<comment type="subcellular location">
    <subcellularLocation>
        <location evidence="1">Endomembrane system</location>
        <topology evidence="1">Multi-pass membrane protein</topology>
    </subcellularLocation>
</comment>
<proteinExistence type="predicted"/>
<evidence type="ECO:0000256" key="2">
    <source>
        <dbReference type="ARBA" id="ARBA00022692"/>
    </source>
</evidence>
<organism evidence="6 7">
    <name type="scientific">Sinorhizobium glycinis</name>
    <dbReference type="NCBI Taxonomy" id="1472378"/>
    <lineage>
        <taxon>Bacteria</taxon>
        <taxon>Pseudomonadati</taxon>
        <taxon>Pseudomonadota</taxon>
        <taxon>Alphaproteobacteria</taxon>
        <taxon>Hyphomicrobiales</taxon>
        <taxon>Rhizobiaceae</taxon>
        <taxon>Sinorhizobium/Ensifer group</taxon>
        <taxon>Sinorhizobium</taxon>
    </lineage>
</organism>
<dbReference type="AlphaFoldDB" id="A0A178XGP6"/>
<dbReference type="InterPro" id="IPR007318">
    <property type="entry name" value="Phopholipid_MeTrfase"/>
</dbReference>
<comment type="caution">
    <text evidence="6">The sequence shown here is derived from an EMBL/GenBank/DDBJ whole genome shotgun (WGS) entry which is preliminary data.</text>
</comment>
<evidence type="ECO:0000256" key="1">
    <source>
        <dbReference type="ARBA" id="ARBA00004127"/>
    </source>
</evidence>
<evidence type="ECO:0000256" key="5">
    <source>
        <dbReference type="SAM" id="Phobius"/>
    </source>
</evidence>
<dbReference type="GO" id="GO:0032259">
    <property type="term" value="P:methylation"/>
    <property type="evidence" value="ECO:0007669"/>
    <property type="project" value="UniProtKB-KW"/>
</dbReference>
<feature type="transmembrane region" description="Helical" evidence="5">
    <location>
        <begin position="43"/>
        <end position="62"/>
    </location>
</feature>
<dbReference type="OrthoDB" id="9811969at2"/>
<keyword evidence="2 5" id="KW-0812">Transmembrane</keyword>
<evidence type="ECO:0000256" key="3">
    <source>
        <dbReference type="ARBA" id="ARBA00022989"/>
    </source>
</evidence>
<evidence type="ECO:0000313" key="6">
    <source>
        <dbReference type="EMBL" id="OAP34404.1"/>
    </source>
</evidence>
<keyword evidence="6" id="KW-0489">Methyltransferase</keyword>
<dbReference type="RefSeq" id="WP_064244594.1">
    <property type="nucleotide sequence ID" value="NZ_LPUX01000068.1"/>
</dbReference>
<dbReference type="Pfam" id="PF04191">
    <property type="entry name" value="PEMT"/>
    <property type="match status" value="1"/>
</dbReference>
<dbReference type="PANTHER" id="PTHR12714:SF24">
    <property type="entry name" value="SLR1182 PROTEIN"/>
    <property type="match status" value="1"/>
</dbReference>
<protein>
    <submittedName>
        <fullName evidence="6">Isoprenylcysteine carboxyl methyltransferase</fullName>
    </submittedName>
</protein>
<dbReference type="PANTHER" id="PTHR12714">
    <property type="entry name" value="PROTEIN-S ISOPRENYLCYSTEINE O-METHYLTRANSFERASE"/>
    <property type="match status" value="1"/>
</dbReference>
<keyword evidence="6" id="KW-0808">Transferase</keyword>
<dbReference type="GO" id="GO:0008168">
    <property type="term" value="F:methyltransferase activity"/>
    <property type="evidence" value="ECO:0007669"/>
    <property type="project" value="UniProtKB-KW"/>
</dbReference>
<keyword evidence="3 5" id="KW-1133">Transmembrane helix</keyword>
<name>A0A178XGP6_9HYPH</name>
<dbReference type="STRING" id="1472378.AU381_23985"/>
<accession>A0A178XGP6</accession>
<gene>
    <name evidence="6" type="ORF">AU381_23985</name>
</gene>